<dbReference type="Proteomes" id="UP000198935">
    <property type="component" value="Unassembled WGS sequence"/>
</dbReference>
<sequence>MIIVIAAAITISALIILYKRYFPVFGVPSVDPVEMLKNEGGILLDIRDYNVGDKNSVQKAETIPLAYLTRHSSQVSGKHVYIIAPDKTARNLSIRFMRSKGYVVLGYYLMKEEPAKHAAVKSGRTCTCT</sequence>
<reference evidence="2" key="1">
    <citation type="submission" date="2016-10" db="EMBL/GenBank/DDBJ databases">
        <authorList>
            <person name="Varghese N."/>
            <person name="Submissions S."/>
        </authorList>
    </citation>
    <scope>NUCLEOTIDE SEQUENCE [LARGE SCALE GENOMIC DNA]</scope>
    <source>
        <strain evidence="2">SP</strain>
    </source>
</reference>
<gene>
    <name evidence="1" type="ORF">SAMN05421736_12445</name>
</gene>
<evidence type="ECO:0008006" key="3">
    <source>
        <dbReference type="Google" id="ProtNLM"/>
    </source>
</evidence>
<accession>A0A1H3UQT1</accession>
<evidence type="ECO:0000313" key="1">
    <source>
        <dbReference type="EMBL" id="SDZ64401.1"/>
    </source>
</evidence>
<protein>
    <recommendedName>
        <fullName evidence="3">Rhodanese-related sulfurtransferase</fullName>
    </recommendedName>
</protein>
<evidence type="ECO:0000313" key="2">
    <source>
        <dbReference type="Proteomes" id="UP000198935"/>
    </source>
</evidence>
<proteinExistence type="predicted"/>
<dbReference type="EMBL" id="FNPI01000024">
    <property type="protein sequence ID" value="SDZ64401.1"/>
    <property type="molecule type" value="Genomic_DNA"/>
</dbReference>
<keyword evidence="2" id="KW-1185">Reference proteome</keyword>
<organism evidence="1 2">
    <name type="scientific">Evansella caseinilytica</name>
    <dbReference type="NCBI Taxonomy" id="1503961"/>
    <lineage>
        <taxon>Bacteria</taxon>
        <taxon>Bacillati</taxon>
        <taxon>Bacillota</taxon>
        <taxon>Bacilli</taxon>
        <taxon>Bacillales</taxon>
        <taxon>Bacillaceae</taxon>
        <taxon>Evansella</taxon>
    </lineage>
</organism>
<dbReference type="OrthoDB" id="2967651at2"/>
<dbReference type="STRING" id="1503961.SAMN05421736_12445"/>
<dbReference type="AlphaFoldDB" id="A0A1H3UQT1"/>
<name>A0A1H3UQT1_9BACI</name>